<evidence type="ECO:0000256" key="2">
    <source>
        <dbReference type="ARBA" id="ARBA00022723"/>
    </source>
</evidence>
<feature type="domain" description="Amidohydrolase-related" evidence="9">
    <location>
        <begin position="4"/>
        <end position="338"/>
    </location>
</feature>
<proteinExistence type="inferred from homology"/>
<dbReference type="SUPFAM" id="SSF51556">
    <property type="entry name" value="Metallo-dependent hydrolases"/>
    <property type="match status" value="1"/>
</dbReference>
<reference evidence="10 11" key="1">
    <citation type="journal article" date="2024" name="IMA Fungus">
        <title>Apiospora arundinis, a panoply of carbohydrate-active enzymes and secondary metabolites.</title>
        <authorList>
            <person name="Sorensen T."/>
            <person name="Petersen C."/>
            <person name="Muurmann A.T."/>
            <person name="Christiansen J.V."/>
            <person name="Brundto M.L."/>
            <person name="Overgaard C.K."/>
            <person name="Boysen A.T."/>
            <person name="Wollenberg R.D."/>
            <person name="Larsen T.O."/>
            <person name="Sorensen J.L."/>
            <person name="Nielsen K.L."/>
            <person name="Sondergaard T.E."/>
        </authorList>
    </citation>
    <scope>NUCLEOTIDE SEQUENCE [LARGE SCALE GENOMIC DNA]</scope>
    <source>
        <strain evidence="10 11">AAU 773</strain>
    </source>
</reference>
<accession>A0ABR2I309</accession>
<evidence type="ECO:0000313" key="10">
    <source>
        <dbReference type="EMBL" id="KAK8856777.1"/>
    </source>
</evidence>
<comment type="similarity">
    <text evidence="1">Belongs to the metallo-dependent hydrolases superfamily. ACMSD family.</text>
</comment>
<keyword evidence="3 8" id="KW-0210">Decarboxylase</keyword>
<name>A0ABR2I309_9PEZI</name>
<gene>
    <name evidence="10" type="ORF">PGQ11_012689</name>
</gene>
<evidence type="ECO:0000259" key="9">
    <source>
        <dbReference type="Pfam" id="PF04909"/>
    </source>
</evidence>
<comment type="catalytic activity">
    <reaction evidence="6">
        <text>6-methylsalicylate + H(+) = 3-methylphenol + CO2</text>
        <dbReference type="Rhea" id="RHEA:23112"/>
        <dbReference type="ChEBI" id="CHEBI:15378"/>
        <dbReference type="ChEBI" id="CHEBI:16526"/>
        <dbReference type="ChEBI" id="CHEBI:17231"/>
        <dbReference type="ChEBI" id="CHEBI:36658"/>
        <dbReference type="EC" id="4.1.1.52"/>
    </reaction>
    <physiologicalReaction direction="left-to-right" evidence="6">
        <dbReference type="Rhea" id="RHEA:23113"/>
    </physiologicalReaction>
</comment>
<dbReference type="Pfam" id="PF04909">
    <property type="entry name" value="Amidohydro_2"/>
    <property type="match status" value="1"/>
</dbReference>
<comment type="caution">
    <text evidence="10">The sequence shown here is derived from an EMBL/GenBank/DDBJ whole genome shotgun (WGS) entry which is preliminary data.</text>
</comment>
<protein>
    <recommendedName>
        <fullName evidence="7">6-methylsalicylate decarboxylase</fullName>
        <ecNumber evidence="7">4.1.1.52</ecNumber>
    </recommendedName>
</protein>
<dbReference type="InterPro" id="IPR032466">
    <property type="entry name" value="Metal_Hydrolase"/>
</dbReference>
<evidence type="ECO:0000256" key="7">
    <source>
        <dbReference type="ARBA" id="ARBA00038889"/>
    </source>
</evidence>
<dbReference type="Proteomes" id="UP001390339">
    <property type="component" value="Unassembled WGS sequence"/>
</dbReference>
<evidence type="ECO:0000256" key="4">
    <source>
        <dbReference type="ARBA" id="ARBA00022833"/>
    </source>
</evidence>
<dbReference type="EC" id="4.1.1.52" evidence="7"/>
<dbReference type="InterPro" id="IPR032465">
    <property type="entry name" value="ACMSD"/>
</dbReference>
<keyword evidence="4" id="KW-0862">Zinc</keyword>
<dbReference type="Gene3D" id="3.20.20.140">
    <property type="entry name" value="Metal-dependent hydrolases"/>
    <property type="match status" value="1"/>
</dbReference>
<dbReference type="InterPro" id="IPR006680">
    <property type="entry name" value="Amidohydro-rel"/>
</dbReference>
<dbReference type="PANTHER" id="PTHR21240:SF29">
    <property type="entry name" value="AMIDOHYDROLASE-RELATED DOMAIN-CONTAINING PROTEIN"/>
    <property type="match status" value="1"/>
</dbReference>
<evidence type="ECO:0000256" key="5">
    <source>
        <dbReference type="ARBA" id="ARBA00023239"/>
    </source>
</evidence>
<keyword evidence="11" id="KW-1185">Reference proteome</keyword>
<dbReference type="EMBL" id="JAPCWZ010000007">
    <property type="protein sequence ID" value="KAK8856777.1"/>
    <property type="molecule type" value="Genomic_DNA"/>
</dbReference>
<evidence type="ECO:0000256" key="6">
    <source>
        <dbReference type="ARBA" id="ARBA00036832"/>
    </source>
</evidence>
<keyword evidence="2" id="KW-0479">Metal-binding</keyword>
<evidence type="ECO:0000313" key="11">
    <source>
        <dbReference type="Proteomes" id="UP001390339"/>
    </source>
</evidence>
<keyword evidence="5 8" id="KW-0456">Lyase</keyword>
<dbReference type="PANTHER" id="PTHR21240">
    <property type="entry name" value="2-AMINO-3-CARBOXYLMUCONATE-6-SEMIALDEHYDE DECARBOXYLASE"/>
    <property type="match status" value="1"/>
</dbReference>
<evidence type="ECO:0000256" key="1">
    <source>
        <dbReference type="ARBA" id="ARBA00005871"/>
    </source>
</evidence>
<sequence>MQRIDVHCHVVTPSYRQYAINHGHDHPDGMPDFPVWSPEAHIALMEKLDIDKSILSISSPGTHLTPGRDEEAVRMTRQFNEELSGVCRLHYSHLAFFASLPIPCVEGSVAEIDHALNVLGAVGFAVLSNANGVYLGDKTLDPVFAKLNERKAVVLIHPTISNVSSKKGDGSGSDDTEATRPLPQYPGPMMEFMFDETRVVANLLLSGTVARYPNITYIMSHSGCALPSLVDRIGGFAAIQSGVATEMNQGGEKLCRLLRERFYFDLAGFPFPNQVHGLLRVLGEGGEKRLLYATDWPFTPEKVAVSLTEQMDKGCEGLFDEDQRSSIYSGNANKLFNFT</sequence>
<evidence type="ECO:0000256" key="8">
    <source>
        <dbReference type="RuleBase" id="RU366045"/>
    </source>
</evidence>
<evidence type="ECO:0000256" key="3">
    <source>
        <dbReference type="ARBA" id="ARBA00022793"/>
    </source>
</evidence>
<organism evidence="10 11">
    <name type="scientific">Apiospora arundinis</name>
    <dbReference type="NCBI Taxonomy" id="335852"/>
    <lineage>
        <taxon>Eukaryota</taxon>
        <taxon>Fungi</taxon>
        <taxon>Dikarya</taxon>
        <taxon>Ascomycota</taxon>
        <taxon>Pezizomycotina</taxon>
        <taxon>Sordariomycetes</taxon>
        <taxon>Xylariomycetidae</taxon>
        <taxon>Amphisphaeriales</taxon>
        <taxon>Apiosporaceae</taxon>
        <taxon>Apiospora</taxon>
    </lineage>
</organism>